<organism evidence="6">
    <name type="scientific">marine sediment metagenome</name>
    <dbReference type="NCBI Taxonomy" id="412755"/>
    <lineage>
        <taxon>unclassified sequences</taxon>
        <taxon>metagenomes</taxon>
        <taxon>ecological metagenomes</taxon>
    </lineage>
</organism>
<feature type="non-terminal residue" evidence="6">
    <location>
        <position position="317"/>
    </location>
</feature>
<evidence type="ECO:0000313" key="6">
    <source>
        <dbReference type="EMBL" id="KKL79969.1"/>
    </source>
</evidence>
<evidence type="ECO:0008006" key="7">
    <source>
        <dbReference type="Google" id="ProtNLM"/>
    </source>
</evidence>
<dbReference type="InterPro" id="IPR027417">
    <property type="entry name" value="P-loop_NTPase"/>
</dbReference>
<dbReference type="EMBL" id="LAZR01023006">
    <property type="protein sequence ID" value="KKL79969.1"/>
    <property type="molecule type" value="Genomic_DNA"/>
</dbReference>
<evidence type="ECO:0000256" key="3">
    <source>
        <dbReference type="ARBA" id="ARBA00022801"/>
    </source>
</evidence>
<evidence type="ECO:0000256" key="4">
    <source>
        <dbReference type="ARBA" id="ARBA00023134"/>
    </source>
</evidence>
<dbReference type="GO" id="GO:0005525">
    <property type="term" value="F:GTP binding"/>
    <property type="evidence" value="ECO:0007669"/>
    <property type="project" value="UniProtKB-KW"/>
</dbReference>
<evidence type="ECO:0000256" key="1">
    <source>
        <dbReference type="ARBA" id="ARBA00009625"/>
    </source>
</evidence>
<comment type="caution">
    <text evidence="6">The sequence shown here is derived from an EMBL/GenBank/DDBJ whole genome shotgun (WGS) entry which is preliminary data.</text>
</comment>
<dbReference type="GO" id="GO:0003924">
    <property type="term" value="F:GTPase activity"/>
    <property type="evidence" value="ECO:0007669"/>
    <property type="project" value="InterPro"/>
</dbReference>
<reference evidence="6" key="1">
    <citation type="journal article" date="2015" name="Nature">
        <title>Complex archaea that bridge the gap between prokaryotes and eukaryotes.</title>
        <authorList>
            <person name="Spang A."/>
            <person name="Saw J.H."/>
            <person name="Jorgensen S.L."/>
            <person name="Zaremba-Niedzwiedzka K."/>
            <person name="Martijn J."/>
            <person name="Lind A.E."/>
            <person name="van Eijk R."/>
            <person name="Schleper C."/>
            <person name="Guy L."/>
            <person name="Ettema T.J."/>
        </authorList>
    </citation>
    <scope>NUCLEOTIDE SEQUENCE</scope>
</reference>
<sequence length="317" mass="34565">MHLTEKNQRDSFVLELVDKMLKGSVRALGKLITLIEDECPGSLEALKKVYYHTKDAYVVGLTGAPGTGKSTLVDRMAVEIKRQGFKVGIIAIDPSSPFTGGAFLGDRVRMMSSSNENDIYIRSMGTRGSLGGLSEATASTVKILDAFGKDFVLIETAGTGQAEVDVIKETDTTVVVCVPGLGDEIQTMKAGVMEIGDIFVVNKADLQDADRLAGDIETMLHMAYGSKEWIPPIIKTIATEGTGVVTLIEEILNHREYLIKSGLLKSKRIRRIKQEIMEIAKNKIIDKINNSANGANQVSDELLNEIMLREKDPYTAA</sequence>
<dbReference type="InterPro" id="IPR052040">
    <property type="entry name" value="GTPase/Isobutyryl-CoA_mutase"/>
</dbReference>
<comment type="similarity">
    <text evidence="1">Belongs to the SIMIBI class G3E GTPase family. ArgK/MeaB subfamily.</text>
</comment>
<keyword evidence="4" id="KW-0342">GTP-binding</keyword>
<evidence type="ECO:0000256" key="5">
    <source>
        <dbReference type="ARBA" id="ARBA00023186"/>
    </source>
</evidence>
<keyword evidence="2" id="KW-0547">Nucleotide-binding</keyword>
<evidence type="ECO:0000256" key="2">
    <source>
        <dbReference type="ARBA" id="ARBA00022741"/>
    </source>
</evidence>
<keyword evidence="3" id="KW-0378">Hydrolase</keyword>
<proteinExistence type="inferred from homology"/>
<dbReference type="PANTHER" id="PTHR43087">
    <property type="entry name" value="LYSINE/ARGININE/ORNITHINE TRANSPORT SYSTEM KINASE"/>
    <property type="match status" value="1"/>
</dbReference>
<dbReference type="Gene3D" id="3.40.50.300">
    <property type="entry name" value="P-loop containing nucleotide triphosphate hydrolases"/>
    <property type="match status" value="1"/>
</dbReference>
<dbReference type="Pfam" id="PF03308">
    <property type="entry name" value="MeaB"/>
    <property type="match status" value="1"/>
</dbReference>
<dbReference type="SUPFAM" id="SSF52540">
    <property type="entry name" value="P-loop containing nucleoside triphosphate hydrolases"/>
    <property type="match status" value="1"/>
</dbReference>
<accession>A0A0F9F0X6</accession>
<dbReference type="InterPro" id="IPR005129">
    <property type="entry name" value="GTPase_ArgK"/>
</dbReference>
<gene>
    <name evidence="6" type="ORF">LCGC14_2009480</name>
</gene>
<name>A0A0F9F0X6_9ZZZZ</name>
<dbReference type="PANTHER" id="PTHR43087:SF1">
    <property type="entry name" value="LAO_AO TRANSPORT SYSTEM ATPASE"/>
    <property type="match status" value="1"/>
</dbReference>
<dbReference type="NCBIfam" id="TIGR00750">
    <property type="entry name" value="lao"/>
    <property type="match status" value="1"/>
</dbReference>
<keyword evidence="5" id="KW-0143">Chaperone</keyword>
<dbReference type="AlphaFoldDB" id="A0A0F9F0X6"/>
<protein>
    <recommendedName>
        <fullName evidence="7">AAA+ ATPase domain-containing protein</fullName>
    </recommendedName>
</protein>